<feature type="compositionally biased region" description="Basic and acidic residues" evidence="1">
    <location>
        <begin position="44"/>
        <end position="76"/>
    </location>
</feature>
<evidence type="ECO:0000256" key="1">
    <source>
        <dbReference type="SAM" id="MobiDB-lite"/>
    </source>
</evidence>
<dbReference type="EMBL" id="PRKZ01000009">
    <property type="protein sequence ID" value="RAW48320.1"/>
    <property type="molecule type" value="Genomic_DNA"/>
</dbReference>
<reference evidence="3 4" key="1">
    <citation type="submission" date="2018-02" db="EMBL/GenBank/DDBJ databases">
        <title>Complete genome sequencing of Faecalibacterium prausnitzii strains isolated from the human gut.</title>
        <authorList>
            <person name="Fitzgerald B.C."/>
            <person name="Shkoporov A.N."/>
            <person name="Ross P.R."/>
            <person name="Hill C."/>
        </authorList>
    </citation>
    <scope>NUCLEOTIDE SEQUENCE [LARGE SCALE GENOMIC DNA]</scope>
    <source>
        <strain evidence="3 4">APC942/8-14-2</strain>
    </source>
</reference>
<comment type="caution">
    <text evidence="3">The sequence shown here is derived from an EMBL/GenBank/DDBJ whole genome shotgun (WGS) entry which is preliminary data.</text>
</comment>
<evidence type="ECO:0000256" key="2">
    <source>
        <dbReference type="SAM" id="SignalP"/>
    </source>
</evidence>
<feature type="signal peptide" evidence="2">
    <location>
        <begin position="1"/>
        <end position="23"/>
    </location>
</feature>
<sequence length="299" mass="32736">MRLSNRIVATALAAVMAVSMLTACGGSNGGGNPENPDSKPGVTDPEKPGDGKDDNKGDDKKDDQKDDSDHKTEGKVDLSNVDFSQLPNLSTQNGRPLAMANSYSTQSAEVRYGDKYTAYMNVTNLKDGSVTYEKSVSLKGNFYVEAKTKNGTTTTLYLDGYVYTLFPQKNVALKYIGNADPGLSSAKLVSITNMVYGKQIVDGKEYYAEKMQLNLKDKKGSFVQISTYCYDAQGRLAYSFDESQGSSSKVEYIGDILPTADESLFKIPSGYKIYTEDYNDNGLIIRDENGNDVTQTFYD</sequence>
<feature type="compositionally biased region" description="Polar residues" evidence="1">
    <location>
        <begin position="81"/>
        <end position="94"/>
    </location>
</feature>
<evidence type="ECO:0000313" key="3">
    <source>
        <dbReference type="EMBL" id="RAW48320.1"/>
    </source>
</evidence>
<proteinExistence type="predicted"/>
<name>A0A329THZ0_9FIRM</name>
<keyword evidence="2" id="KW-0732">Signal</keyword>
<feature type="region of interest" description="Disordered" evidence="1">
    <location>
        <begin position="23"/>
        <end position="97"/>
    </location>
</feature>
<dbReference type="RefSeq" id="WP_112116106.1">
    <property type="nucleotide sequence ID" value="NZ_PRKZ01000009.1"/>
</dbReference>
<protein>
    <recommendedName>
        <fullName evidence="5">Lipoprotein</fullName>
    </recommendedName>
</protein>
<dbReference type="AlphaFoldDB" id="A0A329THZ0"/>
<evidence type="ECO:0008006" key="5">
    <source>
        <dbReference type="Google" id="ProtNLM"/>
    </source>
</evidence>
<organism evidence="3 4">
    <name type="scientific">Faecalibacterium prausnitzii</name>
    <dbReference type="NCBI Taxonomy" id="853"/>
    <lineage>
        <taxon>Bacteria</taxon>
        <taxon>Bacillati</taxon>
        <taxon>Bacillota</taxon>
        <taxon>Clostridia</taxon>
        <taxon>Eubacteriales</taxon>
        <taxon>Oscillospiraceae</taxon>
        <taxon>Faecalibacterium</taxon>
    </lineage>
</organism>
<evidence type="ECO:0000313" key="4">
    <source>
        <dbReference type="Proteomes" id="UP000251634"/>
    </source>
</evidence>
<dbReference type="PROSITE" id="PS51257">
    <property type="entry name" value="PROKAR_LIPOPROTEIN"/>
    <property type="match status" value="1"/>
</dbReference>
<dbReference type="Proteomes" id="UP000251634">
    <property type="component" value="Unassembled WGS sequence"/>
</dbReference>
<accession>A0A329THZ0</accession>
<gene>
    <name evidence="3" type="ORF">C4N25_11125</name>
</gene>
<feature type="chain" id="PRO_5016398436" description="Lipoprotein" evidence="2">
    <location>
        <begin position="24"/>
        <end position="299"/>
    </location>
</feature>